<dbReference type="OrthoDB" id="5967843at2759"/>
<evidence type="ECO:0000259" key="2">
    <source>
        <dbReference type="Pfam" id="PF24883"/>
    </source>
</evidence>
<dbReference type="Proteomes" id="UP001140091">
    <property type="component" value="Unassembled WGS sequence"/>
</dbReference>
<accession>A0A9W8JMY0</accession>
<dbReference type="InterPro" id="IPR027417">
    <property type="entry name" value="P-loop_NTPase"/>
</dbReference>
<feature type="non-terminal residue" evidence="3">
    <location>
        <position position="1"/>
    </location>
</feature>
<reference evidence="3" key="1">
    <citation type="submission" date="2022-06" db="EMBL/GenBank/DDBJ databases">
        <title>Genome Sequence of Candolleomyces eurysporus.</title>
        <authorList>
            <person name="Buettner E."/>
        </authorList>
    </citation>
    <scope>NUCLEOTIDE SEQUENCE</scope>
    <source>
        <strain evidence="3">VTCC 930004</strain>
    </source>
</reference>
<comment type="caution">
    <text evidence="3">The sequence shown here is derived from an EMBL/GenBank/DDBJ whole genome shotgun (WGS) entry which is preliminary data.</text>
</comment>
<protein>
    <recommendedName>
        <fullName evidence="2">Nephrocystin 3-like N-terminal domain-containing protein</fullName>
    </recommendedName>
</protein>
<keyword evidence="1" id="KW-0677">Repeat</keyword>
<dbReference type="EMBL" id="JANBPK010000006">
    <property type="protein sequence ID" value="KAJ2936994.1"/>
    <property type="molecule type" value="Genomic_DNA"/>
</dbReference>
<dbReference type="PANTHER" id="PTHR10039">
    <property type="entry name" value="AMELOGENIN"/>
    <property type="match status" value="1"/>
</dbReference>
<dbReference type="PANTHER" id="PTHR10039:SF14">
    <property type="entry name" value="NACHT DOMAIN-CONTAINING PROTEIN"/>
    <property type="match status" value="1"/>
</dbReference>
<evidence type="ECO:0000256" key="1">
    <source>
        <dbReference type="ARBA" id="ARBA00022737"/>
    </source>
</evidence>
<gene>
    <name evidence="3" type="ORF">H1R20_g95</name>
</gene>
<dbReference type="InterPro" id="IPR056884">
    <property type="entry name" value="NPHP3-like_N"/>
</dbReference>
<sequence>MDWIEDCDGPQSIMCMTGAAGSGKSALQQTVAERCETSGILGAAYFISSADPTRNKASAIIPTIAYQLGIKHDGFRNSVAAAVKHDRLIFSRSLQSQMDALIVRPFRILQRSGQLDASTFPHAILIDGIDECNSKPTTTSELMYFDADERRKAEDQQTELMAAIKHCTLNNDLPFRFFIASRPELAIRTALEPGGHLHEVAYHIQLSDNYDASGDMRRFLRRRFEAIGLRICDSQWFTKGNIETLVRAASGQFIYVAVAYKYISQPRTSPAERLKIVLTWVPQEQQMARPFETLDRLYTNILLVAKNAYEAVDTNHGRDFLLLFRTLYLTHGPWLFMFIPADTLSVLLGIEARGEEHLISDLRSLVTLETDEYGLHLAVYHKSFSDFLDERCRAKSLFVPQPRVFTHLAKCCMQSIVKLCPPDSDSLPDEYQELSKFQRDCLRKAVRLLSSTLLQATDIDDDVADFTEKRGWHKVDRLLLIRCFRDLVDWSWTGKLYQFAIQYPKIGAVMTGFIEKWEWQCEEEQRRVDDEQAK</sequence>
<evidence type="ECO:0000313" key="3">
    <source>
        <dbReference type="EMBL" id="KAJ2936994.1"/>
    </source>
</evidence>
<evidence type="ECO:0000313" key="4">
    <source>
        <dbReference type="Proteomes" id="UP001140091"/>
    </source>
</evidence>
<proteinExistence type="predicted"/>
<keyword evidence="4" id="KW-1185">Reference proteome</keyword>
<dbReference type="AlphaFoldDB" id="A0A9W8JMY0"/>
<name>A0A9W8JMY0_9AGAR</name>
<dbReference type="Pfam" id="PF24883">
    <property type="entry name" value="NPHP3_N"/>
    <property type="match status" value="1"/>
</dbReference>
<organism evidence="3 4">
    <name type="scientific">Candolleomyces eurysporus</name>
    <dbReference type="NCBI Taxonomy" id="2828524"/>
    <lineage>
        <taxon>Eukaryota</taxon>
        <taxon>Fungi</taxon>
        <taxon>Dikarya</taxon>
        <taxon>Basidiomycota</taxon>
        <taxon>Agaricomycotina</taxon>
        <taxon>Agaricomycetes</taxon>
        <taxon>Agaricomycetidae</taxon>
        <taxon>Agaricales</taxon>
        <taxon>Agaricineae</taxon>
        <taxon>Psathyrellaceae</taxon>
        <taxon>Candolleomyces</taxon>
    </lineage>
</organism>
<dbReference type="SUPFAM" id="SSF52540">
    <property type="entry name" value="P-loop containing nucleoside triphosphate hydrolases"/>
    <property type="match status" value="1"/>
</dbReference>
<feature type="domain" description="Nephrocystin 3-like N-terminal" evidence="2">
    <location>
        <begin position="2"/>
        <end position="139"/>
    </location>
</feature>